<dbReference type="FunFam" id="3.30.70.100:FF:000004">
    <property type="entry name" value="NIPSNAP family protein"/>
    <property type="match status" value="1"/>
</dbReference>
<dbReference type="InParanoid" id="A0A1X2HRU5"/>
<dbReference type="PANTHER" id="PTHR21017">
    <property type="entry name" value="NIPSNAP-RELATED"/>
    <property type="match status" value="1"/>
</dbReference>
<dbReference type="InterPro" id="IPR012577">
    <property type="entry name" value="NIPSNAP"/>
</dbReference>
<dbReference type="GO" id="GO:0005739">
    <property type="term" value="C:mitochondrion"/>
    <property type="evidence" value="ECO:0007669"/>
    <property type="project" value="TreeGrafter"/>
</dbReference>
<dbReference type="OMA" id="REKSWSV"/>
<name>A0A1X2HRU5_SYNRA</name>
<dbReference type="Pfam" id="PF07978">
    <property type="entry name" value="NIPSNAP"/>
    <property type="match status" value="2"/>
</dbReference>
<protein>
    <recommendedName>
        <fullName evidence="2">NIPSNAP domain-containing protein</fullName>
    </recommendedName>
</protein>
<keyword evidence="4" id="KW-1185">Reference proteome</keyword>
<evidence type="ECO:0000313" key="4">
    <source>
        <dbReference type="Proteomes" id="UP000242180"/>
    </source>
</evidence>
<evidence type="ECO:0000313" key="3">
    <source>
        <dbReference type="EMBL" id="ORZ02302.1"/>
    </source>
</evidence>
<dbReference type="EMBL" id="MCGN01000001">
    <property type="protein sequence ID" value="ORZ02302.1"/>
    <property type="molecule type" value="Genomic_DNA"/>
</dbReference>
<gene>
    <name evidence="3" type="ORF">BCR43DRAFT_481337</name>
</gene>
<feature type="domain" description="NIPSNAP" evidence="2">
    <location>
        <begin position="90"/>
        <end position="188"/>
    </location>
</feature>
<dbReference type="PANTHER" id="PTHR21017:SF17">
    <property type="entry name" value="PROTEIN NIPSNAP"/>
    <property type="match status" value="1"/>
</dbReference>
<evidence type="ECO:0000259" key="2">
    <source>
        <dbReference type="Pfam" id="PF07978"/>
    </source>
</evidence>
<dbReference type="InterPro" id="IPR051557">
    <property type="entry name" value="NipSnap_domain"/>
</dbReference>
<proteinExistence type="inferred from homology"/>
<dbReference type="InterPro" id="IPR011008">
    <property type="entry name" value="Dimeric_a/b-barrel"/>
</dbReference>
<feature type="domain" description="NIPSNAP" evidence="2">
    <location>
        <begin position="201"/>
        <end position="298"/>
    </location>
</feature>
<dbReference type="STRING" id="13706.A0A1X2HRU5"/>
<dbReference type="Gene3D" id="3.30.70.100">
    <property type="match status" value="2"/>
</dbReference>
<dbReference type="Proteomes" id="UP000242180">
    <property type="component" value="Unassembled WGS sequence"/>
</dbReference>
<dbReference type="SUPFAM" id="SSF54909">
    <property type="entry name" value="Dimeric alpha+beta barrel"/>
    <property type="match status" value="2"/>
</dbReference>
<comment type="similarity">
    <text evidence="1">Belongs to the NipSnap family.</text>
</comment>
<dbReference type="OrthoDB" id="10262843at2759"/>
<organism evidence="3 4">
    <name type="scientific">Syncephalastrum racemosum</name>
    <name type="common">Filamentous fungus</name>
    <dbReference type="NCBI Taxonomy" id="13706"/>
    <lineage>
        <taxon>Eukaryota</taxon>
        <taxon>Fungi</taxon>
        <taxon>Fungi incertae sedis</taxon>
        <taxon>Mucoromycota</taxon>
        <taxon>Mucoromycotina</taxon>
        <taxon>Mucoromycetes</taxon>
        <taxon>Mucorales</taxon>
        <taxon>Syncephalastraceae</taxon>
        <taxon>Syncephalastrum</taxon>
    </lineage>
</organism>
<evidence type="ECO:0000256" key="1">
    <source>
        <dbReference type="ARBA" id="ARBA00005291"/>
    </source>
</evidence>
<comment type="caution">
    <text evidence="3">The sequence shown here is derived from an EMBL/GenBank/DDBJ whole genome shotgun (WGS) entry which is preliminary data.</text>
</comment>
<dbReference type="GO" id="GO:0000423">
    <property type="term" value="P:mitophagy"/>
    <property type="evidence" value="ECO:0007669"/>
    <property type="project" value="UniProtKB-ARBA"/>
</dbReference>
<sequence>MLFNTTSRLLRPTAATAARLACAQPAALRRAVAPSVMRFHQSAMTNKEDDQVKKVASEIVESLLYGSKKIKEEESQTHSKKLARGKYVHELQKHKVKADKVEEYKALVSKYLPEIANNPDNELHLCGSWEVVVGELDTFVHIWEYKGYPGYSHTTARLENDPVYNQFIKELRPLVEARENNIMLEFSFWQTSPPMVTDGIYELRKYNLKPGHLLEWEMHWRKGLECRKQFCEPVGAWFAQLGELHCVHHMWTYPDLQTRKTTREDAWNVDGWADTVYKTVRLVDSMSSYILKPLKYSPLR</sequence>
<reference evidence="3 4" key="1">
    <citation type="submission" date="2016-07" db="EMBL/GenBank/DDBJ databases">
        <title>Pervasive Adenine N6-methylation of Active Genes in Fungi.</title>
        <authorList>
            <consortium name="DOE Joint Genome Institute"/>
            <person name="Mondo S.J."/>
            <person name="Dannebaum R.O."/>
            <person name="Kuo R.C."/>
            <person name="Labutti K."/>
            <person name="Haridas S."/>
            <person name="Kuo A."/>
            <person name="Salamov A."/>
            <person name="Ahrendt S.R."/>
            <person name="Lipzen A."/>
            <person name="Sullivan W."/>
            <person name="Andreopoulos W.B."/>
            <person name="Clum A."/>
            <person name="Lindquist E."/>
            <person name="Daum C."/>
            <person name="Ramamoorthy G.K."/>
            <person name="Gryganskyi A."/>
            <person name="Culley D."/>
            <person name="Magnuson J.K."/>
            <person name="James T.Y."/>
            <person name="O'Malley M.A."/>
            <person name="Stajich J.E."/>
            <person name="Spatafora J.W."/>
            <person name="Visel A."/>
            <person name="Grigoriev I.V."/>
        </authorList>
    </citation>
    <scope>NUCLEOTIDE SEQUENCE [LARGE SCALE GENOMIC DNA]</scope>
    <source>
        <strain evidence="3 4">NRRL 2496</strain>
    </source>
</reference>
<accession>A0A1X2HRU5</accession>
<dbReference type="AlphaFoldDB" id="A0A1X2HRU5"/>